<sequence length="268" mass="29834">MNHEMLEEIYTNAKKWVEEAGENIRSKINNPLTIDTKSNPNDLVTTMDKETELFFVSKIKGTYPNHSIIGEEGYGDELTNLDGTVWIIDPIDGTMNFVHQKRNFAISIGIFHDGVGEIGFVYDVMNDVLYHAKRNQGAYKNDTKLEPLNKEVVLEKAIVGMNHFWLCNNLTVEVGTMQKFVKHVRGTRTYGSAALDFAYLAEGITNGYLSLGLAPWDVAGGMVIAGEVGVVTTNVDGTPLDMLNKSTVVASNQALHYQIIQFIKEGRK</sequence>
<proteinExistence type="predicted"/>
<gene>
    <name evidence="6" type="ORF">AFL42_11065</name>
</gene>
<accession>A0ABR5MI60</accession>
<dbReference type="PRINTS" id="PR00377">
    <property type="entry name" value="IMPHPHTASES"/>
</dbReference>
<keyword evidence="5" id="KW-0460">Magnesium</keyword>
<name>A0ABR5MI60_9BACI</name>
<dbReference type="Gene3D" id="3.30.540.10">
    <property type="entry name" value="Fructose-1,6-Bisphosphatase, subunit A, domain 1"/>
    <property type="match status" value="1"/>
</dbReference>
<protein>
    <submittedName>
        <fullName evidence="6">Inositol monophosphatase</fullName>
    </submittedName>
</protein>
<dbReference type="PANTHER" id="PTHR20854">
    <property type="entry name" value="INOSITOL MONOPHOSPHATASE"/>
    <property type="match status" value="1"/>
</dbReference>
<dbReference type="InterPro" id="IPR020583">
    <property type="entry name" value="Inositol_monoP_metal-BS"/>
</dbReference>
<evidence type="ECO:0000256" key="4">
    <source>
        <dbReference type="ARBA" id="ARBA00022801"/>
    </source>
</evidence>
<dbReference type="PRINTS" id="PR00378">
    <property type="entry name" value="LIIMPHPHTASE"/>
</dbReference>
<evidence type="ECO:0000313" key="6">
    <source>
        <dbReference type="EMBL" id="KPH73950.1"/>
    </source>
</evidence>
<dbReference type="SUPFAM" id="SSF56655">
    <property type="entry name" value="Carbohydrate phosphatase"/>
    <property type="match status" value="1"/>
</dbReference>
<keyword evidence="4" id="KW-0378">Hydrolase</keyword>
<dbReference type="Proteomes" id="UP000037854">
    <property type="component" value="Unassembled WGS sequence"/>
</dbReference>
<dbReference type="PANTHER" id="PTHR20854:SF4">
    <property type="entry name" value="INOSITOL-1-MONOPHOSPHATASE-RELATED"/>
    <property type="match status" value="1"/>
</dbReference>
<evidence type="ECO:0000256" key="5">
    <source>
        <dbReference type="ARBA" id="ARBA00022842"/>
    </source>
</evidence>
<dbReference type="RefSeq" id="WP_060668679.1">
    <property type="nucleotide sequence ID" value="NZ_LGTK01000037.1"/>
</dbReference>
<evidence type="ECO:0000256" key="2">
    <source>
        <dbReference type="ARBA" id="ARBA00005152"/>
    </source>
</evidence>
<dbReference type="Pfam" id="PF00459">
    <property type="entry name" value="Inositol_P"/>
    <property type="match status" value="1"/>
</dbReference>
<evidence type="ECO:0000313" key="7">
    <source>
        <dbReference type="Proteomes" id="UP000037854"/>
    </source>
</evidence>
<evidence type="ECO:0000256" key="1">
    <source>
        <dbReference type="ARBA" id="ARBA00001946"/>
    </source>
</evidence>
<keyword evidence="3" id="KW-0479">Metal-binding</keyword>
<comment type="cofactor">
    <cofactor evidence="1">
        <name>Mg(2+)</name>
        <dbReference type="ChEBI" id="CHEBI:18420"/>
    </cofactor>
</comment>
<keyword evidence="7" id="KW-1185">Reference proteome</keyword>
<evidence type="ECO:0000256" key="3">
    <source>
        <dbReference type="ARBA" id="ARBA00022723"/>
    </source>
</evidence>
<dbReference type="InterPro" id="IPR000760">
    <property type="entry name" value="Inositol_monophosphatase-like"/>
</dbReference>
<dbReference type="EMBL" id="LGTK01000037">
    <property type="protein sequence ID" value="KPH73950.1"/>
    <property type="molecule type" value="Genomic_DNA"/>
</dbReference>
<dbReference type="CDD" id="cd01637">
    <property type="entry name" value="IMPase_like"/>
    <property type="match status" value="1"/>
</dbReference>
<dbReference type="PROSITE" id="PS00629">
    <property type="entry name" value="IMP_1"/>
    <property type="match status" value="1"/>
</dbReference>
<reference evidence="6 7" key="1">
    <citation type="submission" date="2015-07" db="EMBL/GenBank/DDBJ databases">
        <title>High-quality draft genome sequence of Oceanobacillus caeni HM6, a bacillus isolated from a human feces.</title>
        <authorList>
            <person name="Kumar J."/>
            <person name="Verma M.K."/>
            <person name="Pandey R."/>
            <person name="Bhambi M."/>
            <person name="Chauhan N."/>
        </authorList>
    </citation>
    <scope>NUCLEOTIDE SEQUENCE [LARGE SCALE GENOMIC DNA]</scope>
    <source>
        <strain evidence="6 7">HM6</strain>
    </source>
</reference>
<organism evidence="6 7">
    <name type="scientific">Oceanobacillus caeni</name>
    <dbReference type="NCBI Taxonomy" id="405946"/>
    <lineage>
        <taxon>Bacteria</taxon>
        <taxon>Bacillati</taxon>
        <taxon>Bacillota</taxon>
        <taxon>Bacilli</taxon>
        <taxon>Bacillales</taxon>
        <taxon>Bacillaceae</taxon>
        <taxon>Oceanobacillus</taxon>
    </lineage>
</organism>
<comment type="pathway">
    <text evidence="2">Polyol metabolism; myo-inositol biosynthesis; myo-inositol from D-glucose 6-phosphate: step 2/2.</text>
</comment>
<dbReference type="Gene3D" id="3.40.190.80">
    <property type="match status" value="1"/>
</dbReference>
<comment type="caution">
    <text evidence="6">The sequence shown here is derived from an EMBL/GenBank/DDBJ whole genome shotgun (WGS) entry which is preliminary data.</text>
</comment>
<dbReference type="InterPro" id="IPR020552">
    <property type="entry name" value="Inositol_monoPase_Li-sen"/>
</dbReference>